<feature type="compositionally biased region" description="Basic and acidic residues" evidence="5">
    <location>
        <begin position="240"/>
        <end position="285"/>
    </location>
</feature>
<accession>A0A6P8MJJ1</accession>
<dbReference type="SMART" id="SM00666">
    <property type="entry name" value="PB1"/>
    <property type="match status" value="1"/>
</dbReference>
<evidence type="ECO:0000259" key="6">
    <source>
        <dbReference type="PROSITE" id="PS50135"/>
    </source>
</evidence>
<feature type="region of interest" description="Disordered" evidence="5">
    <location>
        <begin position="316"/>
        <end position="350"/>
    </location>
</feature>
<dbReference type="GO" id="GO:0035973">
    <property type="term" value="P:aggrephagy"/>
    <property type="evidence" value="ECO:0007669"/>
    <property type="project" value="TreeGrafter"/>
</dbReference>
<keyword evidence="2 4" id="KW-0863">Zinc-finger</keyword>
<dbReference type="CDD" id="cd02340">
    <property type="entry name" value="ZZ_NBR1_like"/>
    <property type="match status" value="1"/>
</dbReference>
<feature type="domain" description="ZZ-type" evidence="6">
    <location>
        <begin position="121"/>
        <end position="171"/>
    </location>
</feature>
<dbReference type="GO" id="GO:0044753">
    <property type="term" value="C:amphisome"/>
    <property type="evidence" value="ECO:0007669"/>
    <property type="project" value="TreeGrafter"/>
</dbReference>
<protein>
    <submittedName>
        <fullName evidence="9">Sequestosome-1-like</fullName>
    </submittedName>
</protein>
<dbReference type="PROSITE" id="PS01357">
    <property type="entry name" value="ZF_ZZ_1"/>
    <property type="match status" value="1"/>
</dbReference>
<dbReference type="Pfam" id="PF00569">
    <property type="entry name" value="ZZ"/>
    <property type="match status" value="1"/>
</dbReference>
<dbReference type="GO" id="GO:0000423">
    <property type="term" value="P:mitophagy"/>
    <property type="evidence" value="ECO:0007669"/>
    <property type="project" value="TreeGrafter"/>
</dbReference>
<evidence type="ECO:0000313" key="9">
    <source>
        <dbReference type="RefSeq" id="XP_033302027.1"/>
    </source>
</evidence>
<dbReference type="GeneID" id="117206630"/>
<feature type="region of interest" description="Disordered" evidence="5">
    <location>
        <begin position="238"/>
        <end position="297"/>
    </location>
</feature>
<dbReference type="SUPFAM" id="SSF54277">
    <property type="entry name" value="CAD &amp; PB1 domains"/>
    <property type="match status" value="1"/>
</dbReference>
<dbReference type="RefSeq" id="XP_033302027.1">
    <property type="nucleotide sequence ID" value="XM_033446136.1"/>
</dbReference>
<dbReference type="Gene3D" id="3.30.60.90">
    <property type="match status" value="1"/>
</dbReference>
<dbReference type="InterPro" id="IPR000270">
    <property type="entry name" value="PB1_dom"/>
</dbReference>
<dbReference type="Pfam" id="PF00564">
    <property type="entry name" value="PB1"/>
    <property type="match status" value="1"/>
</dbReference>
<dbReference type="PANTHER" id="PTHR15090">
    <property type="entry name" value="SEQUESTOSOME 1-RELATED"/>
    <property type="match status" value="1"/>
</dbReference>
<dbReference type="InterPro" id="IPR000433">
    <property type="entry name" value="Znf_ZZ"/>
</dbReference>
<dbReference type="SMART" id="SM00291">
    <property type="entry name" value="ZnF_ZZ"/>
    <property type="match status" value="1"/>
</dbReference>
<evidence type="ECO:0000256" key="4">
    <source>
        <dbReference type="PROSITE-ProRule" id="PRU00228"/>
    </source>
</evidence>
<evidence type="ECO:0000313" key="8">
    <source>
        <dbReference type="Proteomes" id="UP000515164"/>
    </source>
</evidence>
<dbReference type="InterPro" id="IPR053793">
    <property type="entry name" value="PB1-like"/>
</dbReference>
<dbReference type="CTD" id="35246"/>
<keyword evidence="8" id="KW-1185">Reference proteome</keyword>
<dbReference type="Proteomes" id="UP000515164">
    <property type="component" value="Unplaced"/>
</dbReference>
<dbReference type="GO" id="GO:0070530">
    <property type="term" value="F:K63-linked polyubiquitin modification-dependent protein binding"/>
    <property type="evidence" value="ECO:0007669"/>
    <property type="project" value="TreeGrafter"/>
</dbReference>
<evidence type="ECO:0000256" key="3">
    <source>
        <dbReference type="ARBA" id="ARBA00022833"/>
    </source>
</evidence>
<keyword evidence="1" id="KW-0479">Metal-binding</keyword>
<feature type="domain" description="PB1" evidence="7">
    <location>
        <begin position="14"/>
        <end position="105"/>
    </location>
</feature>
<keyword evidence="3" id="KW-0862">Zinc</keyword>
<dbReference type="GO" id="GO:0005080">
    <property type="term" value="F:protein kinase C binding"/>
    <property type="evidence" value="ECO:0007669"/>
    <property type="project" value="TreeGrafter"/>
</dbReference>
<dbReference type="SUPFAM" id="SSF46934">
    <property type="entry name" value="UBA-like"/>
    <property type="match status" value="1"/>
</dbReference>
<dbReference type="FunFam" id="3.30.60.90:FF:000016">
    <property type="entry name" value="Refractory to sigma P"/>
    <property type="match status" value="1"/>
</dbReference>
<organism evidence="8 9">
    <name type="scientific">Bombus bifarius</name>
    <dbReference type="NCBI Taxonomy" id="103933"/>
    <lineage>
        <taxon>Eukaryota</taxon>
        <taxon>Metazoa</taxon>
        <taxon>Ecdysozoa</taxon>
        <taxon>Arthropoda</taxon>
        <taxon>Hexapoda</taxon>
        <taxon>Insecta</taxon>
        <taxon>Pterygota</taxon>
        <taxon>Neoptera</taxon>
        <taxon>Endopterygota</taxon>
        <taxon>Hymenoptera</taxon>
        <taxon>Apocrita</taxon>
        <taxon>Aculeata</taxon>
        <taxon>Apoidea</taxon>
        <taxon>Anthophila</taxon>
        <taxon>Apidae</taxon>
        <taxon>Bombus</taxon>
        <taxon>Pyrobombus</taxon>
    </lineage>
</organism>
<proteinExistence type="predicted"/>
<dbReference type="InterPro" id="IPR009060">
    <property type="entry name" value="UBA-like_sf"/>
</dbReference>
<dbReference type="PROSITE" id="PS50135">
    <property type="entry name" value="ZF_ZZ_2"/>
    <property type="match status" value="1"/>
</dbReference>
<dbReference type="GO" id="GO:0007032">
    <property type="term" value="P:endosome organization"/>
    <property type="evidence" value="ECO:0007669"/>
    <property type="project" value="TreeGrafter"/>
</dbReference>
<evidence type="ECO:0000256" key="1">
    <source>
        <dbReference type="ARBA" id="ARBA00022723"/>
    </source>
</evidence>
<evidence type="ECO:0000259" key="7">
    <source>
        <dbReference type="PROSITE" id="PS51745"/>
    </source>
</evidence>
<evidence type="ECO:0000256" key="5">
    <source>
        <dbReference type="SAM" id="MobiDB-lite"/>
    </source>
</evidence>
<dbReference type="PROSITE" id="PS51745">
    <property type="entry name" value="PB1"/>
    <property type="match status" value="1"/>
</dbReference>
<dbReference type="SUPFAM" id="SSF57850">
    <property type="entry name" value="RING/U-box"/>
    <property type="match status" value="1"/>
</dbReference>
<dbReference type="KEGG" id="bbif:117206630"/>
<name>A0A6P8MJJ1_9HYME</name>
<gene>
    <name evidence="9" type="primary">LOC117206630</name>
</gene>
<reference evidence="9" key="1">
    <citation type="submission" date="2025-08" db="UniProtKB">
        <authorList>
            <consortium name="RefSeq"/>
        </authorList>
    </citation>
    <scope>IDENTIFICATION</scope>
    <source>
        <tissue evidence="9">Muscle</tissue>
    </source>
</reference>
<feature type="compositionally biased region" description="Polar residues" evidence="5">
    <location>
        <begin position="287"/>
        <end position="297"/>
    </location>
</feature>
<dbReference type="GO" id="GO:0008270">
    <property type="term" value="F:zinc ion binding"/>
    <property type="evidence" value="ECO:0007669"/>
    <property type="project" value="UniProtKB-KW"/>
</dbReference>
<dbReference type="InterPro" id="IPR052260">
    <property type="entry name" value="Autophagy_Rcpt_SigReg"/>
</dbReference>
<sequence length="416" mass="47213">MYKVYLQNNNSSVKAIRKFCFQSNSGIQSIRLNRPPNHGTRADCQLNFNKFCQKVMSIFPELSGKEFTVSWEDADGDQILISSDEELQIAEEEMRQPKKIYIKPFSSEQKASSPEKEKTVHFGVYCDGCDNDITGFRYKCIQCEDYDLCAQCETTQIHSHHYMIRMPQPLESHHTRSLFHHLRKILKKNSVYFNKKHTSDENKSQSNHCNIYPWLGIYAPYLNSFIDTLLEAHISTVDPESCKSHKPEERKESKDDTRMDENNSRKFPGEGRKLLDNAKGDKESVSDVASTASQDSATTKVTADEWTFIDKNDTTEVNQTSSTSSNMNGIGTKQTCSSSTAPPLASQGSSAETLYPELPRETNYQEIYHENPTVNEAVKTMIKMGFSNQSGLLTYLLGVEDGNIDNVLEILQPTNK</sequence>
<dbReference type="GO" id="GO:0016235">
    <property type="term" value="C:aggresome"/>
    <property type="evidence" value="ECO:0007669"/>
    <property type="project" value="TreeGrafter"/>
</dbReference>
<evidence type="ECO:0000256" key="2">
    <source>
        <dbReference type="ARBA" id="ARBA00022771"/>
    </source>
</evidence>
<dbReference type="PANTHER" id="PTHR15090:SF0">
    <property type="entry name" value="SEQUESTOSOME-1"/>
    <property type="match status" value="1"/>
</dbReference>
<dbReference type="Gene3D" id="3.10.20.90">
    <property type="entry name" value="Phosphatidylinositol 3-kinase Catalytic Subunit, Chain A, domain 1"/>
    <property type="match status" value="1"/>
</dbReference>
<dbReference type="AlphaFoldDB" id="A0A6P8MJJ1"/>
<dbReference type="InterPro" id="IPR043145">
    <property type="entry name" value="Znf_ZZ_sf"/>
</dbReference>
<dbReference type="Gene3D" id="1.10.8.10">
    <property type="entry name" value="DNA helicase RuvA subunit, C-terminal domain"/>
    <property type="match status" value="1"/>
</dbReference>